<dbReference type="InterPro" id="IPR023393">
    <property type="entry name" value="START-like_dom_sf"/>
</dbReference>
<dbReference type="InterPro" id="IPR011256">
    <property type="entry name" value="Reg_factor_effector_dom_sf"/>
</dbReference>
<dbReference type="InterPro" id="IPR010499">
    <property type="entry name" value="AraC_E-bd"/>
</dbReference>
<dbReference type="Pfam" id="PF06445">
    <property type="entry name" value="GyrI-like"/>
    <property type="match status" value="1"/>
</dbReference>
<name>A0A7V2T0L5_LEUMU</name>
<dbReference type="Gene3D" id="3.20.80.10">
    <property type="entry name" value="Regulatory factor, effector binding domain"/>
    <property type="match status" value="1"/>
</dbReference>
<dbReference type="EMBL" id="DRMS01000340">
    <property type="protein sequence ID" value="HFC92955.1"/>
    <property type="molecule type" value="Genomic_DNA"/>
</dbReference>
<evidence type="ECO:0000259" key="1">
    <source>
        <dbReference type="SMART" id="SM00871"/>
    </source>
</evidence>
<comment type="caution">
    <text evidence="2">The sequence shown here is derived from an EMBL/GenBank/DDBJ whole genome shotgun (WGS) entry which is preliminary data.</text>
</comment>
<dbReference type="InterPro" id="IPR029442">
    <property type="entry name" value="GyrI-like"/>
</dbReference>
<dbReference type="Proteomes" id="UP000885750">
    <property type="component" value="Unassembled WGS sequence"/>
</dbReference>
<evidence type="ECO:0000313" key="2">
    <source>
        <dbReference type="EMBL" id="HFC92955.1"/>
    </source>
</evidence>
<dbReference type="InterPro" id="IPR050908">
    <property type="entry name" value="SmbC-like"/>
</dbReference>
<dbReference type="AlphaFoldDB" id="A0A7V2T0L5"/>
<accession>A0A7V2T0L5</accession>
<proteinExistence type="predicted"/>
<reference evidence="2" key="1">
    <citation type="journal article" date="2020" name="mSystems">
        <title>Genome- and Community-Level Interaction Insights into Carbon Utilization and Element Cycling Functions of Hydrothermarchaeota in Hydrothermal Sediment.</title>
        <authorList>
            <person name="Zhou Z."/>
            <person name="Liu Y."/>
            <person name="Xu W."/>
            <person name="Pan J."/>
            <person name="Luo Z.H."/>
            <person name="Li M."/>
        </authorList>
    </citation>
    <scope>NUCLEOTIDE SEQUENCE [LARGE SCALE GENOMIC DNA]</scope>
    <source>
        <strain evidence="2">HyVt-493</strain>
    </source>
</reference>
<feature type="domain" description="AraC effector-binding" evidence="1">
    <location>
        <begin position="154"/>
        <end position="309"/>
    </location>
</feature>
<dbReference type="PANTHER" id="PTHR40055">
    <property type="entry name" value="TRANSCRIPTIONAL REGULATOR YGIV-RELATED"/>
    <property type="match status" value="1"/>
</dbReference>
<dbReference type="SMART" id="SM00871">
    <property type="entry name" value="AraC_E_bind"/>
    <property type="match status" value="1"/>
</dbReference>
<sequence>MAAYQVSRSLTISAPVETIHASLIDFKQWPAWSPWLIIEPDATLKYSDPQGEAGSNYSWEGELIGSGSMQIEKITDSKVDIKITFITPFKSKADVNFELESLNTGETRVTWNMAGKVPFFLIPMLKKMKAYIGMDYERGLRLLKEYIETGAISSSITIGGISNHPTVQYIGIKNECKLEDMGKVMPADFQKLAQFVEDNNLSTNSAFTLYNEFDLVEQHASFISAISIDSDMEVVAPFMIGELKGGECVKVMHTGSYPHLGNGWAAAMGYARAKKINTTKTPVGIEYYLNDPITTPANELITAIVLPIK</sequence>
<gene>
    <name evidence="2" type="ORF">ENJ51_09105</name>
</gene>
<dbReference type="CDD" id="cd07818">
    <property type="entry name" value="SRPBCC_1"/>
    <property type="match status" value="1"/>
</dbReference>
<protein>
    <recommendedName>
        <fullName evidence="1">AraC effector-binding domain-containing protein</fullName>
    </recommendedName>
</protein>
<dbReference type="PANTHER" id="PTHR40055:SF1">
    <property type="entry name" value="TRANSCRIPTIONAL REGULATOR YGIV-RELATED"/>
    <property type="match status" value="1"/>
</dbReference>
<dbReference type="SUPFAM" id="SSF55961">
    <property type="entry name" value="Bet v1-like"/>
    <property type="match status" value="1"/>
</dbReference>
<organism evidence="2">
    <name type="scientific">Leucothrix mucor</name>
    <dbReference type="NCBI Taxonomy" id="45248"/>
    <lineage>
        <taxon>Bacteria</taxon>
        <taxon>Pseudomonadati</taxon>
        <taxon>Pseudomonadota</taxon>
        <taxon>Gammaproteobacteria</taxon>
        <taxon>Thiotrichales</taxon>
        <taxon>Thiotrichaceae</taxon>
        <taxon>Leucothrix</taxon>
    </lineage>
</organism>
<dbReference type="SUPFAM" id="SSF55136">
    <property type="entry name" value="Probable bacterial effector-binding domain"/>
    <property type="match status" value="1"/>
</dbReference>
<dbReference type="Gene3D" id="3.30.530.20">
    <property type="match status" value="1"/>
</dbReference>